<dbReference type="VEuPathDB" id="AmoebaDB:FDP41_000385"/>
<dbReference type="EMBL" id="VFQX01000002">
    <property type="protein sequence ID" value="KAF0984486.1"/>
    <property type="molecule type" value="Genomic_DNA"/>
</dbReference>
<evidence type="ECO:0000313" key="1">
    <source>
        <dbReference type="EMBL" id="KAF0984486.1"/>
    </source>
</evidence>
<protein>
    <submittedName>
        <fullName evidence="1">Uncharacterized protein</fullName>
    </submittedName>
</protein>
<sequence length="154" mass="17541">MNVDAFCEQASVNTSDDTSPFTISLTPNDVIFAVTIPSMQSICYCYIQTHTKICIYLMASDIYPYPCAIPLIFQIYSEFHEKVAEMGDSGFEHVLNQRIKELFGRFDLKRKTTNTLNPSSNDSSIFTTIQALEEFQFDPVPFDQMHVIDLSDLL</sequence>
<gene>
    <name evidence="1" type="ORF">FDP41_000385</name>
</gene>
<proteinExistence type="predicted"/>
<organism evidence="1 2">
    <name type="scientific">Naegleria fowleri</name>
    <name type="common">Brain eating amoeba</name>
    <dbReference type="NCBI Taxonomy" id="5763"/>
    <lineage>
        <taxon>Eukaryota</taxon>
        <taxon>Discoba</taxon>
        <taxon>Heterolobosea</taxon>
        <taxon>Tetramitia</taxon>
        <taxon>Eutetramitia</taxon>
        <taxon>Vahlkampfiidae</taxon>
        <taxon>Naegleria</taxon>
    </lineage>
</organism>
<name>A0A6A5C9S3_NAEFO</name>
<dbReference type="AlphaFoldDB" id="A0A6A5C9S3"/>
<accession>A0A6A5C9S3</accession>
<comment type="caution">
    <text evidence="1">The sequence shown here is derived from an EMBL/GenBank/DDBJ whole genome shotgun (WGS) entry which is preliminary data.</text>
</comment>
<dbReference type="VEuPathDB" id="AmoebaDB:NfTy_001370"/>
<dbReference type="GeneID" id="68107603"/>
<keyword evidence="2" id="KW-1185">Reference proteome</keyword>
<reference evidence="1 2" key="1">
    <citation type="journal article" date="2019" name="Sci. Rep.">
        <title>Nanopore sequencing improves the draft genome of the human pathogenic amoeba Naegleria fowleri.</title>
        <authorList>
            <person name="Liechti N."/>
            <person name="Schurch N."/>
            <person name="Bruggmann R."/>
            <person name="Wittwer M."/>
        </authorList>
    </citation>
    <scope>NUCLEOTIDE SEQUENCE [LARGE SCALE GENOMIC DNA]</scope>
    <source>
        <strain evidence="1 2">ATCC 30894</strain>
    </source>
</reference>
<evidence type="ECO:0000313" key="2">
    <source>
        <dbReference type="Proteomes" id="UP000444721"/>
    </source>
</evidence>
<dbReference type="Proteomes" id="UP000444721">
    <property type="component" value="Unassembled WGS sequence"/>
</dbReference>
<dbReference type="RefSeq" id="XP_044569199.1">
    <property type="nucleotide sequence ID" value="XM_044707199.1"/>
</dbReference>